<accession>A0A291B6E5</accession>
<protein>
    <submittedName>
        <fullName evidence="2">Mobile element protein</fullName>
    </submittedName>
</protein>
<dbReference type="AlphaFoldDB" id="A0A291B6E5"/>
<dbReference type="InterPro" id="IPR025668">
    <property type="entry name" value="Tnp_DDE_dom"/>
</dbReference>
<dbReference type="EMBL" id="CP020660">
    <property type="protein sequence ID" value="ATF08570.1"/>
    <property type="molecule type" value="Genomic_DNA"/>
</dbReference>
<organism evidence="2 3">
    <name type="scientific">Candidatus Enterovibrio altilux</name>
    <dbReference type="NCBI Taxonomy" id="1927128"/>
    <lineage>
        <taxon>Bacteria</taxon>
        <taxon>Pseudomonadati</taxon>
        <taxon>Pseudomonadota</taxon>
        <taxon>Gammaproteobacteria</taxon>
        <taxon>Vibrionales</taxon>
        <taxon>Vibrionaceae</taxon>
        <taxon>Enterovibrio</taxon>
    </lineage>
</organism>
<evidence type="ECO:0000313" key="2">
    <source>
        <dbReference type="EMBL" id="ATF08570.1"/>
    </source>
</evidence>
<gene>
    <name evidence="2" type="ORF">BTN50_0022</name>
</gene>
<evidence type="ECO:0000313" key="3">
    <source>
        <dbReference type="Proteomes" id="UP000218160"/>
    </source>
</evidence>
<dbReference type="Pfam" id="PF13737">
    <property type="entry name" value="DDE_Tnp_1_5"/>
    <property type="match status" value="1"/>
</dbReference>
<keyword evidence="3" id="KW-1185">Reference proteome</keyword>
<evidence type="ECO:0000259" key="1">
    <source>
        <dbReference type="Pfam" id="PF13737"/>
    </source>
</evidence>
<feature type="domain" description="Transposase DDE" evidence="1">
    <location>
        <begin position="4"/>
        <end position="47"/>
    </location>
</feature>
<reference evidence="3" key="1">
    <citation type="submission" date="2017-04" db="EMBL/GenBank/DDBJ databases">
        <title>Genome evolution of the luminous symbionts of deep sea anglerfish.</title>
        <authorList>
            <person name="Hendry T.A."/>
        </authorList>
    </citation>
    <scope>NUCLEOTIDE SEQUENCE [LARGE SCALE GENOMIC DNA]</scope>
</reference>
<sequence length="51" mass="5729">MFFYFSSLPLPCPHYPCISKRAKTVNVTFKTKNTGTIQHLAIDSIGAQNLQ</sequence>
<proteinExistence type="predicted"/>
<dbReference type="Proteomes" id="UP000218160">
    <property type="component" value="Chromosome 1"/>
</dbReference>
<name>A0A291B6E5_9GAMM</name>
<dbReference type="KEGG" id="elux:BTN50_0022"/>